<dbReference type="Proteomes" id="UP000623129">
    <property type="component" value="Unassembled WGS sequence"/>
</dbReference>
<keyword evidence="3" id="KW-0862">Zinc</keyword>
<dbReference type="SUPFAM" id="SSF57903">
    <property type="entry name" value="FYVE/PHD zinc finger"/>
    <property type="match status" value="1"/>
</dbReference>
<dbReference type="OrthoDB" id="787137at2759"/>
<dbReference type="Gene3D" id="3.30.40.100">
    <property type="match status" value="1"/>
</dbReference>
<keyword evidence="1" id="KW-0479">Metal-binding</keyword>
<evidence type="ECO:0000313" key="6">
    <source>
        <dbReference type="EMBL" id="KAF3325579.1"/>
    </source>
</evidence>
<protein>
    <recommendedName>
        <fullName evidence="5">CW-type domain-containing protein</fullName>
    </recommendedName>
</protein>
<dbReference type="FunFam" id="3.30.40.100:FF:000005">
    <property type="entry name" value="uncharacterized protein LOC106759733 isoform X4"/>
    <property type="match status" value="1"/>
</dbReference>
<evidence type="ECO:0000256" key="1">
    <source>
        <dbReference type="ARBA" id="ARBA00022723"/>
    </source>
</evidence>
<feature type="region of interest" description="Disordered" evidence="4">
    <location>
        <begin position="74"/>
        <end position="93"/>
    </location>
</feature>
<dbReference type="EMBL" id="SWLB01000019">
    <property type="protein sequence ID" value="KAF3325579.1"/>
    <property type="molecule type" value="Genomic_DNA"/>
</dbReference>
<organism evidence="6 7">
    <name type="scientific">Carex littledalei</name>
    <dbReference type="NCBI Taxonomy" id="544730"/>
    <lineage>
        <taxon>Eukaryota</taxon>
        <taxon>Viridiplantae</taxon>
        <taxon>Streptophyta</taxon>
        <taxon>Embryophyta</taxon>
        <taxon>Tracheophyta</taxon>
        <taxon>Spermatophyta</taxon>
        <taxon>Magnoliopsida</taxon>
        <taxon>Liliopsida</taxon>
        <taxon>Poales</taxon>
        <taxon>Cyperaceae</taxon>
        <taxon>Cyperoideae</taxon>
        <taxon>Cariceae</taxon>
        <taxon>Carex</taxon>
        <taxon>Carex subgen. Euthyceras</taxon>
    </lineage>
</organism>
<gene>
    <name evidence="6" type="ORF">FCM35_KLT08659</name>
</gene>
<dbReference type="GO" id="GO:0008270">
    <property type="term" value="F:zinc ion binding"/>
    <property type="evidence" value="ECO:0007669"/>
    <property type="project" value="UniProtKB-KW"/>
</dbReference>
<keyword evidence="7" id="KW-1185">Reference proteome</keyword>
<feature type="domain" description="CW-type" evidence="5">
    <location>
        <begin position="306"/>
        <end position="369"/>
    </location>
</feature>
<dbReference type="InterPro" id="IPR011124">
    <property type="entry name" value="Znf_CW"/>
</dbReference>
<proteinExistence type="predicted"/>
<dbReference type="PROSITE" id="PS51050">
    <property type="entry name" value="ZF_CW"/>
    <property type="match status" value="1"/>
</dbReference>
<reference evidence="6" key="1">
    <citation type="submission" date="2020-01" db="EMBL/GenBank/DDBJ databases">
        <title>Genome sequence of Kobresia littledalei, the first chromosome-level genome in the family Cyperaceae.</title>
        <authorList>
            <person name="Qu G."/>
        </authorList>
    </citation>
    <scope>NUCLEOTIDE SEQUENCE</scope>
    <source>
        <strain evidence="6">C.B.Clarke</strain>
        <tissue evidence="6">Leaf</tissue>
    </source>
</reference>
<name>A0A833QUN5_9POAL</name>
<sequence>MIMTEMSSFKSHHAEGQESTDLLCDTNRTQNIFQHKGNSENFTVVPKESTSTPNGDGFFYKRRRLSRGGVAVLQEKEPQDQSSDFGRGLNKNSTSTSLAKTLNRGNIPSKSSKVAPVQNISQGILTHIACKKLCLSTLKDAALLGDRGQRVSSCTFNQNDVSSKASLPCKACHILEESSKMLICDCCEASYHLSCCKTVTKILGEDEDWFDWYCLACSLSKQAMRSSWQGETAGEGRSILNNPIQAMLVDKRSYRTAVRIGTHFQADVPDWVGPINEDSMDYFSKPKELDVTDDSTSKLWCNRPKARSYGNWVQCQEIIHASDSDEVTICGKWRRVPFEVVQTDDWDCSCLLPHDPFHADCAVPQEAENEEVIKQLKVLETARQLLENHRKKS</sequence>
<evidence type="ECO:0000313" key="7">
    <source>
        <dbReference type="Proteomes" id="UP000623129"/>
    </source>
</evidence>
<keyword evidence="2" id="KW-0863">Zinc-finger</keyword>
<feature type="compositionally biased region" description="Polar residues" evidence="4">
    <location>
        <begin position="80"/>
        <end position="93"/>
    </location>
</feature>
<evidence type="ECO:0000259" key="5">
    <source>
        <dbReference type="PROSITE" id="PS51050"/>
    </source>
</evidence>
<dbReference type="InterPro" id="IPR011011">
    <property type="entry name" value="Znf_FYVE_PHD"/>
</dbReference>
<dbReference type="Gene3D" id="2.30.30.1150">
    <property type="match status" value="1"/>
</dbReference>
<evidence type="ECO:0000256" key="4">
    <source>
        <dbReference type="SAM" id="MobiDB-lite"/>
    </source>
</evidence>
<comment type="caution">
    <text evidence="6">The sequence shown here is derived from an EMBL/GenBank/DDBJ whole genome shotgun (WGS) entry which is preliminary data.</text>
</comment>
<evidence type="ECO:0000256" key="3">
    <source>
        <dbReference type="ARBA" id="ARBA00022833"/>
    </source>
</evidence>
<dbReference type="AlphaFoldDB" id="A0A833QUN5"/>
<accession>A0A833QUN5</accession>
<evidence type="ECO:0000256" key="2">
    <source>
        <dbReference type="ARBA" id="ARBA00022771"/>
    </source>
</evidence>